<name>A0A177B6G1_9BILA</name>
<evidence type="ECO:0000313" key="2">
    <source>
        <dbReference type="Proteomes" id="UP000078046"/>
    </source>
</evidence>
<accession>A0A177B6G1</accession>
<sequence>MSINNRTHYNDFGDFGDVDLYAKKCKIPNKEPYILERTSTRYPLSKYKYEFYSQLTFDFENQVRNSRRSCNGNKDIQKNELSGVEMSKLDKNYSQDRFYIMACGGGPNNTKISIYDLDLSNNQIDPTCKRISHIDTELNLIEGNIKHYNGKYLISCCDTTTLKQYYFDVNLSQINCTNKNFENPISGFCVNSVGVNPICYVISNDIFYSIPLNEQVKWYNYSLDKNDFWKNIHCGAHPLIVFLNGDTTYISVDLRDGISNRLYRCTDRADVTKNVLNEIILSTLPLSDVSPFLHLIQSNLSTVILDTRWPNNFLETINIRDEQYLDYCNFIPRSDDNLIVFSDKYMNMMEYHVLTGNHHFESQINTIFDGSEVENNDYTQFQFIGTPYQLCRNIFPKQLNYYLTRSRGMFSGILQKSVLFHVEWLNSNSKFDVLSLVKMNMKTDKF</sequence>
<evidence type="ECO:0000313" key="1">
    <source>
        <dbReference type="EMBL" id="OAF69181.1"/>
    </source>
</evidence>
<dbReference type="Proteomes" id="UP000078046">
    <property type="component" value="Unassembled WGS sequence"/>
</dbReference>
<dbReference type="AlphaFoldDB" id="A0A177B6G1"/>
<dbReference type="EMBL" id="LWCA01000322">
    <property type="protein sequence ID" value="OAF69181.1"/>
    <property type="molecule type" value="Genomic_DNA"/>
</dbReference>
<gene>
    <name evidence="1" type="ORF">A3Q56_03057</name>
</gene>
<organism evidence="1 2">
    <name type="scientific">Intoshia linei</name>
    <dbReference type="NCBI Taxonomy" id="1819745"/>
    <lineage>
        <taxon>Eukaryota</taxon>
        <taxon>Metazoa</taxon>
        <taxon>Spiralia</taxon>
        <taxon>Lophotrochozoa</taxon>
        <taxon>Mesozoa</taxon>
        <taxon>Orthonectida</taxon>
        <taxon>Rhopaluridae</taxon>
        <taxon>Intoshia</taxon>
    </lineage>
</organism>
<proteinExistence type="predicted"/>
<keyword evidence="2" id="KW-1185">Reference proteome</keyword>
<protein>
    <submittedName>
        <fullName evidence="1">Uncharacterized protein</fullName>
    </submittedName>
</protein>
<comment type="caution">
    <text evidence="1">The sequence shown here is derived from an EMBL/GenBank/DDBJ whole genome shotgun (WGS) entry which is preliminary data.</text>
</comment>
<reference evidence="1 2" key="1">
    <citation type="submission" date="2016-04" db="EMBL/GenBank/DDBJ databases">
        <title>The genome of Intoshia linei affirms orthonectids as highly simplified spiralians.</title>
        <authorList>
            <person name="Mikhailov K.V."/>
            <person name="Slusarev G.S."/>
            <person name="Nikitin M.A."/>
            <person name="Logacheva M.D."/>
            <person name="Penin A."/>
            <person name="Aleoshin V."/>
            <person name="Panchin Y.V."/>
        </authorList>
    </citation>
    <scope>NUCLEOTIDE SEQUENCE [LARGE SCALE GENOMIC DNA]</scope>
    <source>
        <strain evidence="1">Intl2013</strain>
        <tissue evidence="1">Whole animal</tissue>
    </source>
</reference>